<evidence type="ECO:0000256" key="4">
    <source>
        <dbReference type="ARBA" id="ARBA00022692"/>
    </source>
</evidence>
<evidence type="ECO:0000256" key="2">
    <source>
        <dbReference type="ARBA" id="ARBA00007965"/>
    </source>
</evidence>
<dbReference type="InterPro" id="IPR002259">
    <property type="entry name" value="Eqnu_transpt"/>
</dbReference>
<feature type="chain" id="PRO_5027903192" evidence="8">
    <location>
        <begin position="26"/>
        <end position="455"/>
    </location>
</feature>
<sequence>MTVGGCLAAAAACCCLAVVSPLAAAAHLGESPTSIPAERFVFNCCCILVGVLGLCCSAMHAGVYGLHAVIRPSLATSWALGGALAGPFTAISALILFGSLGVDVPATSTRLIFGTCAAWLILSCFLLAVASRSQEAKRALRLQRLQSIQHYLQPPQQKPAAMLWLESPTPEATEWQQQDPQLMLLKQTEDVFDSLKRQEGQFYKEAVALLQDDGPNRSDSGNNSVQELEVSLQGSLNLGIHIGHQFDLYAAVSRQCSSSLLCCFLLCLSTYVVYPIKVQRMTPCGSTNPALYQLLLVAAYHLGVIAGRCTYCCCCTLSFKLVPAVLLLRLMLLPLLYWFESLPRTAIVLLRIASTAFSSNLKLSHQQCLFMLDLFRWLALFLYAALHGHLSVVGAVRATLTPSTLPGREAAAFLMSLSETLGFAAGTALSFAVPTTSMPLEGWTQAAAATAPHLA</sequence>
<comment type="subcellular location">
    <subcellularLocation>
        <location evidence="1">Membrane</location>
        <topology evidence="1">Multi-pass membrane protein</topology>
    </subcellularLocation>
</comment>
<gene>
    <name evidence="10" type="primary">LOC34617621</name>
</gene>
<dbReference type="OrthoDB" id="10565747at2759"/>
<keyword evidence="8" id="KW-0732">Signal</keyword>
<keyword evidence="5 7" id="KW-1133">Transmembrane helix</keyword>
<name>A0A6P5WFT2_9EIME</name>
<feature type="transmembrane region" description="Helical" evidence="7">
    <location>
        <begin position="290"/>
        <end position="309"/>
    </location>
</feature>
<evidence type="ECO:0000256" key="7">
    <source>
        <dbReference type="SAM" id="Phobius"/>
    </source>
</evidence>
<reference evidence="10" key="1">
    <citation type="submission" date="2025-08" db="UniProtKB">
        <authorList>
            <consortium name="RefSeq"/>
        </authorList>
    </citation>
    <scope>IDENTIFICATION</scope>
</reference>
<feature type="transmembrane region" description="Helical" evidence="7">
    <location>
        <begin position="111"/>
        <end position="131"/>
    </location>
</feature>
<feature type="transmembrane region" description="Helical" evidence="7">
    <location>
        <begin position="40"/>
        <end position="66"/>
    </location>
</feature>
<keyword evidence="6 7" id="KW-0472">Membrane</keyword>
<evidence type="ECO:0000256" key="5">
    <source>
        <dbReference type="ARBA" id="ARBA00022989"/>
    </source>
</evidence>
<keyword evidence="9" id="KW-1185">Reference proteome</keyword>
<organism evidence="9 10">
    <name type="scientific">Cyclospora cayetanensis</name>
    <dbReference type="NCBI Taxonomy" id="88456"/>
    <lineage>
        <taxon>Eukaryota</taxon>
        <taxon>Sar</taxon>
        <taxon>Alveolata</taxon>
        <taxon>Apicomplexa</taxon>
        <taxon>Conoidasida</taxon>
        <taxon>Coccidia</taxon>
        <taxon>Eucoccidiorida</taxon>
        <taxon>Eimeriorina</taxon>
        <taxon>Eimeriidae</taxon>
        <taxon>Cyclospora</taxon>
    </lineage>
</organism>
<evidence type="ECO:0000256" key="1">
    <source>
        <dbReference type="ARBA" id="ARBA00004141"/>
    </source>
</evidence>
<keyword evidence="3" id="KW-0813">Transport</keyword>
<proteinExistence type="inferred from homology"/>
<feature type="transmembrane region" description="Helical" evidence="7">
    <location>
        <begin position="321"/>
        <end position="339"/>
    </location>
</feature>
<dbReference type="PANTHER" id="PTHR10332:SF10">
    <property type="entry name" value="EQUILIBRATIVE NUCLEOSIDE TRANSPORTER 4"/>
    <property type="match status" value="1"/>
</dbReference>
<evidence type="ECO:0000256" key="8">
    <source>
        <dbReference type="SAM" id="SignalP"/>
    </source>
</evidence>
<dbReference type="RefSeq" id="XP_022591241.2">
    <property type="nucleotide sequence ID" value="XM_022730982.2"/>
</dbReference>
<protein>
    <submittedName>
        <fullName evidence="10">Uncharacterized protein LOC34617621</fullName>
    </submittedName>
</protein>
<evidence type="ECO:0000313" key="9">
    <source>
        <dbReference type="Proteomes" id="UP000515125"/>
    </source>
</evidence>
<feature type="signal peptide" evidence="8">
    <location>
        <begin position="1"/>
        <end position="25"/>
    </location>
</feature>
<feature type="transmembrane region" description="Helical" evidence="7">
    <location>
        <begin position="259"/>
        <end position="278"/>
    </location>
</feature>
<feature type="transmembrane region" description="Helical" evidence="7">
    <location>
        <begin position="375"/>
        <end position="398"/>
    </location>
</feature>
<evidence type="ECO:0000256" key="6">
    <source>
        <dbReference type="ARBA" id="ARBA00023136"/>
    </source>
</evidence>
<evidence type="ECO:0000256" key="3">
    <source>
        <dbReference type="ARBA" id="ARBA00022448"/>
    </source>
</evidence>
<evidence type="ECO:0000313" key="10">
    <source>
        <dbReference type="RefSeq" id="XP_022591241.2"/>
    </source>
</evidence>
<keyword evidence="4 7" id="KW-0812">Transmembrane</keyword>
<dbReference type="GO" id="GO:0005337">
    <property type="term" value="F:nucleoside transmembrane transporter activity"/>
    <property type="evidence" value="ECO:0007669"/>
    <property type="project" value="InterPro"/>
</dbReference>
<comment type="similarity">
    <text evidence="2">Belongs to the SLC29A/ENT transporter (TC 2.A.57) family.</text>
</comment>
<feature type="transmembrane region" description="Helical" evidence="7">
    <location>
        <begin position="78"/>
        <end position="99"/>
    </location>
</feature>
<dbReference type="AlphaFoldDB" id="A0A6P5WFT2"/>
<dbReference type="Proteomes" id="UP000515125">
    <property type="component" value="Unplaced"/>
</dbReference>
<dbReference type="PANTHER" id="PTHR10332">
    <property type="entry name" value="EQUILIBRATIVE NUCLEOSIDE TRANSPORTER"/>
    <property type="match status" value="1"/>
</dbReference>
<dbReference type="GeneID" id="34617621"/>
<accession>A0A6P5WFT2</accession>
<dbReference type="GO" id="GO:0005886">
    <property type="term" value="C:plasma membrane"/>
    <property type="evidence" value="ECO:0007669"/>
    <property type="project" value="TreeGrafter"/>
</dbReference>